<keyword evidence="10" id="KW-0067">ATP-binding</keyword>
<evidence type="ECO:0000256" key="9">
    <source>
        <dbReference type="ARBA" id="ARBA00022777"/>
    </source>
</evidence>
<evidence type="ECO:0000256" key="3">
    <source>
        <dbReference type="ARBA" id="ARBA00012438"/>
    </source>
</evidence>
<dbReference type="CDD" id="cd00082">
    <property type="entry name" value="HisKA"/>
    <property type="match status" value="1"/>
</dbReference>
<dbReference type="Gene3D" id="6.10.340.10">
    <property type="match status" value="1"/>
</dbReference>
<evidence type="ECO:0000259" key="16">
    <source>
        <dbReference type="PROSITE" id="PS50109"/>
    </source>
</evidence>
<comment type="catalytic activity">
    <reaction evidence="1">
        <text>ATP + protein L-histidine = ADP + protein N-phospho-L-histidine.</text>
        <dbReference type="EC" id="2.7.13.3"/>
    </reaction>
</comment>
<proteinExistence type="predicted"/>
<feature type="transmembrane region" description="Helical" evidence="15">
    <location>
        <begin position="7"/>
        <end position="32"/>
    </location>
</feature>
<keyword evidence="8" id="KW-0547">Nucleotide-binding</keyword>
<dbReference type="GO" id="GO:0000155">
    <property type="term" value="F:phosphorelay sensor kinase activity"/>
    <property type="evidence" value="ECO:0007669"/>
    <property type="project" value="InterPro"/>
</dbReference>
<dbReference type="InterPro" id="IPR004358">
    <property type="entry name" value="Sig_transdc_His_kin-like_C"/>
</dbReference>
<evidence type="ECO:0000256" key="7">
    <source>
        <dbReference type="ARBA" id="ARBA00022692"/>
    </source>
</evidence>
<dbReference type="SUPFAM" id="SSF158472">
    <property type="entry name" value="HAMP domain-like"/>
    <property type="match status" value="1"/>
</dbReference>
<dbReference type="PROSITE" id="PS50109">
    <property type="entry name" value="HIS_KIN"/>
    <property type="match status" value="1"/>
</dbReference>
<dbReference type="Proteomes" id="UP000654993">
    <property type="component" value="Unassembled WGS sequence"/>
</dbReference>
<dbReference type="AlphaFoldDB" id="A0A916QA51"/>
<feature type="domain" description="HAMP" evidence="17">
    <location>
        <begin position="111"/>
        <end position="163"/>
    </location>
</feature>
<evidence type="ECO:0000256" key="2">
    <source>
        <dbReference type="ARBA" id="ARBA00004651"/>
    </source>
</evidence>
<protein>
    <recommendedName>
        <fullName evidence="3">histidine kinase</fullName>
        <ecNumber evidence="3">2.7.13.3</ecNumber>
    </recommendedName>
</protein>
<name>A0A916QA51_9BACL</name>
<dbReference type="EC" id="2.7.13.3" evidence="3"/>
<keyword evidence="13 15" id="KW-0472">Membrane</keyword>
<evidence type="ECO:0000313" key="18">
    <source>
        <dbReference type="EMBL" id="GFR37001.1"/>
    </source>
</evidence>
<dbReference type="SUPFAM" id="SSF55874">
    <property type="entry name" value="ATPase domain of HSP90 chaperone/DNA topoisomerase II/histidine kinase"/>
    <property type="match status" value="1"/>
</dbReference>
<feature type="domain" description="Histidine kinase" evidence="16">
    <location>
        <begin position="178"/>
        <end position="398"/>
    </location>
</feature>
<dbReference type="InterPro" id="IPR036097">
    <property type="entry name" value="HisK_dim/P_sf"/>
</dbReference>
<evidence type="ECO:0000256" key="11">
    <source>
        <dbReference type="ARBA" id="ARBA00022989"/>
    </source>
</evidence>
<keyword evidence="9" id="KW-0418">Kinase</keyword>
<reference evidence="18" key="2">
    <citation type="journal article" date="2021" name="Data Brief">
        <title>Draft genome sequence data of the facultative, thermophilic, xylanolytic bacterium Paenibacillus sp. strain DA-C8.</title>
        <authorList>
            <person name="Chhe C."/>
            <person name="Uke A."/>
            <person name="Baramee S."/>
            <person name="Ungkulpasvich U."/>
            <person name="Tachaapaikoon C."/>
            <person name="Pason P."/>
            <person name="Waeonukul R."/>
            <person name="Ratanakhanokchai K."/>
            <person name="Kosugi A."/>
        </authorList>
    </citation>
    <scope>NUCLEOTIDE SEQUENCE</scope>
    <source>
        <strain evidence="18">DA-C8</strain>
    </source>
</reference>
<keyword evidence="11 15" id="KW-1133">Transmembrane helix</keyword>
<dbReference type="Pfam" id="PF02518">
    <property type="entry name" value="HATPase_c"/>
    <property type="match status" value="1"/>
</dbReference>
<dbReference type="PROSITE" id="PS50885">
    <property type="entry name" value="HAMP"/>
    <property type="match status" value="1"/>
</dbReference>
<evidence type="ECO:0000256" key="15">
    <source>
        <dbReference type="SAM" id="Phobius"/>
    </source>
</evidence>
<feature type="transmembrane region" description="Helical" evidence="15">
    <location>
        <begin position="86"/>
        <end position="105"/>
    </location>
</feature>
<dbReference type="PANTHER" id="PTHR45528:SF1">
    <property type="entry name" value="SENSOR HISTIDINE KINASE CPXA"/>
    <property type="match status" value="1"/>
</dbReference>
<dbReference type="SMART" id="SM00388">
    <property type="entry name" value="HisKA"/>
    <property type="match status" value="1"/>
</dbReference>
<keyword evidence="6" id="KW-0808">Transferase</keyword>
<dbReference type="SUPFAM" id="SSF47384">
    <property type="entry name" value="Homodimeric domain of signal transducing histidine kinase"/>
    <property type="match status" value="1"/>
</dbReference>
<dbReference type="SMART" id="SM00387">
    <property type="entry name" value="HATPase_c"/>
    <property type="match status" value="1"/>
</dbReference>
<dbReference type="SMART" id="SM00304">
    <property type="entry name" value="HAMP"/>
    <property type="match status" value="1"/>
</dbReference>
<keyword evidence="5" id="KW-0597">Phosphoprotein</keyword>
<evidence type="ECO:0000256" key="1">
    <source>
        <dbReference type="ARBA" id="ARBA00000085"/>
    </source>
</evidence>
<evidence type="ECO:0000313" key="19">
    <source>
        <dbReference type="Proteomes" id="UP000654993"/>
    </source>
</evidence>
<dbReference type="Pfam" id="PF00672">
    <property type="entry name" value="HAMP"/>
    <property type="match status" value="1"/>
</dbReference>
<dbReference type="PANTHER" id="PTHR45528">
    <property type="entry name" value="SENSOR HISTIDINE KINASE CPXA"/>
    <property type="match status" value="1"/>
</dbReference>
<sequence length="398" mass="44302">MPLTRRFFIWNAVSVLLSLGAAGLVSMIYMAVRTRWLGGQNPGKDGMPPADGGVPTTPAAPELHDGRSAAPLPITPDEAIDLYGDVALVAVISFILVFIALNLWVSSRFSRGIIAPVVRLRDAAVTISQGDLSGGIAEEGEGEVLELARSLEQMRIKLKESIYIQQRYDENRKFLLSSISHDLKTPVTAIRGYIEGILDGVAATPEKQQQYLEIARSKALQVSNMIDDLLLYSKLDLNQLPYHFEVTDMRKYFEDCLEDHRYAYVQAGVALTLSDRLQKPVTIRIDRERFKRVMQNILDNALKHVPQDNSGGKVELILRETRTSAIIEVRDNGPGIPEEHLPHIFERFYRGDCSRTNAESSGLGLAIAKQIVEGHEGRIWAVSKPGEGTRMMISLRKL</sequence>
<dbReference type="InterPro" id="IPR003594">
    <property type="entry name" value="HATPase_dom"/>
</dbReference>
<dbReference type="GO" id="GO:0005886">
    <property type="term" value="C:plasma membrane"/>
    <property type="evidence" value="ECO:0007669"/>
    <property type="project" value="UniProtKB-SubCell"/>
</dbReference>
<dbReference type="Pfam" id="PF00512">
    <property type="entry name" value="HisKA"/>
    <property type="match status" value="1"/>
</dbReference>
<dbReference type="CDD" id="cd00075">
    <property type="entry name" value="HATPase"/>
    <property type="match status" value="1"/>
</dbReference>
<evidence type="ECO:0000256" key="13">
    <source>
        <dbReference type="ARBA" id="ARBA00023136"/>
    </source>
</evidence>
<dbReference type="InterPro" id="IPR003661">
    <property type="entry name" value="HisK_dim/P_dom"/>
</dbReference>
<keyword evidence="7 15" id="KW-0812">Transmembrane</keyword>
<evidence type="ECO:0000256" key="8">
    <source>
        <dbReference type="ARBA" id="ARBA00022741"/>
    </source>
</evidence>
<evidence type="ECO:0000256" key="12">
    <source>
        <dbReference type="ARBA" id="ARBA00023012"/>
    </source>
</evidence>
<dbReference type="InterPro" id="IPR050398">
    <property type="entry name" value="HssS/ArlS-like"/>
</dbReference>
<dbReference type="Gene3D" id="1.10.287.130">
    <property type="match status" value="1"/>
</dbReference>
<evidence type="ECO:0000256" key="6">
    <source>
        <dbReference type="ARBA" id="ARBA00022679"/>
    </source>
</evidence>
<keyword evidence="4" id="KW-1003">Cell membrane</keyword>
<organism evidence="18 19">
    <name type="scientific">Insulibacter thermoxylanivorax</name>
    <dbReference type="NCBI Taxonomy" id="2749268"/>
    <lineage>
        <taxon>Bacteria</taxon>
        <taxon>Bacillati</taxon>
        <taxon>Bacillota</taxon>
        <taxon>Bacilli</taxon>
        <taxon>Bacillales</taxon>
        <taxon>Paenibacillaceae</taxon>
        <taxon>Insulibacter</taxon>
    </lineage>
</organism>
<keyword evidence="19" id="KW-1185">Reference proteome</keyword>
<accession>A0A916QA51</accession>
<dbReference type="GO" id="GO:0005524">
    <property type="term" value="F:ATP binding"/>
    <property type="evidence" value="ECO:0007669"/>
    <property type="project" value="UniProtKB-KW"/>
</dbReference>
<dbReference type="InterPro" id="IPR003660">
    <property type="entry name" value="HAMP_dom"/>
</dbReference>
<dbReference type="PRINTS" id="PR00344">
    <property type="entry name" value="BCTRLSENSOR"/>
</dbReference>
<comment type="subcellular location">
    <subcellularLocation>
        <location evidence="2">Cell membrane</location>
        <topology evidence="2">Multi-pass membrane protein</topology>
    </subcellularLocation>
</comment>
<keyword evidence="12" id="KW-0902">Two-component regulatory system</keyword>
<reference evidence="18" key="1">
    <citation type="submission" date="2020-08" db="EMBL/GenBank/DDBJ databases">
        <authorList>
            <person name="Uke A."/>
            <person name="Chhe C."/>
            <person name="Baramee S."/>
            <person name="Kosugi A."/>
        </authorList>
    </citation>
    <scope>NUCLEOTIDE SEQUENCE</scope>
    <source>
        <strain evidence="18">DA-C8</strain>
    </source>
</reference>
<feature type="region of interest" description="Disordered" evidence="14">
    <location>
        <begin position="40"/>
        <end position="67"/>
    </location>
</feature>
<evidence type="ECO:0000256" key="10">
    <source>
        <dbReference type="ARBA" id="ARBA00022840"/>
    </source>
</evidence>
<dbReference type="RefSeq" id="WP_242457376.1">
    <property type="nucleotide sequence ID" value="NZ_BMAQ01000002.1"/>
</dbReference>
<gene>
    <name evidence="18" type="ORF">PRECH8_02970</name>
</gene>
<dbReference type="Gene3D" id="3.30.565.10">
    <property type="entry name" value="Histidine kinase-like ATPase, C-terminal domain"/>
    <property type="match status" value="1"/>
</dbReference>
<comment type="caution">
    <text evidence="18">The sequence shown here is derived from an EMBL/GenBank/DDBJ whole genome shotgun (WGS) entry which is preliminary data.</text>
</comment>
<dbReference type="InterPro" id="IPR005467">
    <property type="entry name" value="His_kinase_dom"/>
</dbReference>
<dbReference type="EMBL" id="BMAQ01000002">
    <property type="protein sequence ID" value="GFR37001.1"/>
    <property type="molecule type" value="Genomic_DNA"/>
</dbReference>
<evidence type="ECO:0000256" key="5">
    <source>
        <dbReference type="ARBA" id="ARBA00022553"/>
    </source>
</evidence>
<dbReference type="InterPro" id="IPR036890">
    <property type="entry name" value="HATPase_C_sf"/>
</dbReference>
<evidence type="ECO:0000256" key="4">
    <source>
        <dbReference type="ARBA" id="ARBA00022475"/>
    </source>
</evidence>
<dbReference type="FunFam" id="3.30.565.10:FF:000006">
    <property type="entry name" value="Sensor histidine kinase WalK"/>
    <property type="match status" value="1"/>
</dbReference>
<evidence type="ECO:0000259" key="17">
    <source>
        <dbReference type="PROSITE" id="PS50885"/>
    </source>
</evidence>
<evidence type="ECO:0000256" key="14">
    <source>
        <dbReference type="SAM" id="MobiDB-lite"/>
    </source>
</evidence>